<reference evidence="2" key="2">
    <citation type="journal article" date="2021" name="Microbiome">
        <title>Successional dynamics and alternative stable states in a saline activated sludge microbial community over 9 years.</title>
        <authorList>
            <person name="Wang Y."/>
            <person name="Ye J."/>
            <person name="Ju F."/>
            <person name="Liu L."/>
            <person name="Boyd J.A."/>
            <person name="Deng Y."/>
            <person name="Parks D.H."/>
            <person name="Jiang X."/>
            <person name="Yin X."/>
            <person name="Woodcroft B.J."/>
            <person name="Tyson G.W."/>
            <person name="Hugenholtz P."/>
            <person name="Polz M.F."/>
            <person name="Zhang T."/>
        </authorList>
    </citation>
    <scope>NUCLEOTIDE SEQUENCE</scope>
    <source>
        <strain evidence="2">HKST-UBA09</strain>
    </source>
</reference>
<dbReference type="EMBL" id="JAGQLF010000010">
    <property type="protein sequence ID" value="MCA9386646.1"/>
    <property type="molecule type" value="Genomic_DNA"/>
</dbReference>
<gene>
    <name evidence="2" type="ORF">KC669_01285</name>
</gene>
<sequence>IFRLEIRICLEFRALDLEFLQLVFPNSRPYAKITKSNLHLNTRKMAATPKRRRSASKRNSTRAAERYDKQIRKAKKIKKFGGSHLVKSPVTGKLVPAHRVTKKNPEYNSVKVMREE</sequence>
<name>A0A955LAX0_9BACT</name>
<feature type="non-terminal residue" evidence="2">
    <location>
        <position position="1"/>
    </location>
</feature>
<proteinExistence type="predicted"/>
<evidence type="ECO:0000256" key="1">
    <source>
        <dbReference type="SAM" id="MobiDB-lite"/>
    </source>
</evidence>
<evidence type="ECO:0000313" key="3">
    <source>
        <dbReference type="Proteomes" id="UP000714915"/>
    </source>
</evidence>
<evidence type="ECO:0000313" key="2">
    <source>
        <dbReference type="EMBL" id="MCA9386646.1"/>
    </source>
</evidence>
<dbReference type="Proteomes" id="UP000714915">
    <property type="component" value="Unassembled WGS sequence"/>
</dbReference>
<accession>A0A955LAX0</accession>
<comment type="caution">
    <text evidence="2">The sequence shown here is derived from an EMBL/GenBank/DDBJ whole genome shotgun (WGS) entry which is preliminary data.</text>
</comment>
<feature type="compositionally biased region" description="Basic residues" evidence="1">
    <location>
        <begin position="49"/>
        <end position="60"/>
    </location>
</feature>
<organism evidence="2 3">
    <name type="scientific">Candidatus Dojkabacteria bacterium</name>
    <dbReference type="NCBI Taxonomy" id="2099670"/>
    <lineage>
        <taxon>Bacteria</taxon>
        <taxon>Candidatus Dojkabacteria</taxon>
    </lineage>
</organism>
<feature type="region of interest" description="Disordered" evidence="1">
    <location>
        <begin position="41"/>
        <end position="68"/>
    </location>
</feature>
<reference evidence="2" key="1">
    <citation type="submission" date="2020-04" db="EMBL/GenBank/DDBJ databases">
        <authorList>
            <person name="Zhang T."/>
        </authorList>
    </citation>
    <scope>NUCLEOTIDE SEQUENCE</scope>
    <source>
        <strain evidence="2">HKST-UBA09</strain>
    </source>
</reference>
<protein>
    <submittedName>
        <fullName evidence="2">Uncharacterized protein</fullName>
    </submittedName>
</protein>
<dbReference type="AlphaFoldDB" id="A0A955LAX0"/>